<accession>I0YPE6</accession>
<gene>
    <name evidence="2" type="ORF">COCSUDRAFT_54446</name>
</gene>
<evidence type="ECO:0000313" key="2">
    <source>
        <dbReference type="EMBL" id="EIE20265.1"/>
    </source>
</evidence>
<dbReference type="KEGG" id="csl:COCSUDRAFT_54446"/>
<dbReference type="AlphaFoldDB" id="I0YPE6"/>
<dbReference type="GeneID" id="17038241"/>
<sequence>MKLRRTWPSSSQIPKGEGVHPHLRMVVRTGIRTWRDNEQMRLYKLHCNTLHGNLH</sequence>
<organism evidence="2 3">
    <name type="scientific">Coccomyxa subellipsoidea (strain C-169)</name>
    <name type="common">Green microalga</name>
    <dbReference type="NCBI Taxonomy" id="574566"/>
    <lineage>
        <taxon>Eukaryota</taxon>
        <taxon>Viridiplantae</taxon>
        <taxon>Chlorophyta</taxon>
        <taxon>core chlorophytes</taxon>
        <taxon>Trebouxiophyceae</taxon>
        <taxon>Trebouxiophyceae incertae sedis</taxon>
        <taxon>Coccomyxaceae</taxon>
        <taxon>Coccomyxa</taxon>
        <taxon>Coccomyxa subellipsoidea</taxon>
    </lineage>
</organism>
<feature type="region of interest" description="Disordered" evidence="1">
    <location>
        <begin position="1"/>
        <end position="20"/>
    </location>
</feature>
<evidence type="ECO:0000313" key="3">
    <source>
        <dbReference type="Proteomes" id="UP000007264"/>
    </source>
</evidence>
<reference evidence="2 3" key="1">
    <citation type="journal article" date="2012" name="Genome Biol.">
        <title>The genome of the polar eukaryotic microalga coccomyxa subellipsoidea reveals traits of cold adaptation.</title>
        <authorList>
            <person name="Blanc G."/>
            <person name="Agarkova I."/>
            <person name="Grimwood J."/>
            <person name="Kuo A."/>
            <person name="Brueggeman A."/>
            <person name="Dunigan D."/>
            <person name="Gurnon J."/>
            <person name="Ladunga I."/>
            <person name="Lindquist E."/>
            <person name="Lucas S."/>
            <person name="Pangilinan J."/>
            <person name="Proschold T."/>
            <person name="Salamov A."/>
            <person name="Schmutz J."/>
            <person name="Weeks D."/>
            <person name="Yamada T."/>
            <person name="Claverie J.M."/>
            <person name="Grigoriev I."/>
            <person name="Van Etten J."/>
            <person name="Lomsadze A."/>
            <person name="Borodovsky M."/>
        </authorList>
    </citation>
    <scope>NUCLEOTIDE SEQUENCE [LARGE SCALE GENOMIC DNA]</scope>
    <source>
        <strain evidence="2 3">C-169</strain>
    </source>
</reference>
<keyword evidence="3" id="KW-1185">Reference proteome</keyword>
<name>I0YPE6_COCSC</name>
<protein>
    <submittedName>
        <fullName evidence="2">Uncharacterized protein</fullName>
    </submittedName>
</protein>
<evidence type="ECO:0000256" key="1">
    <source>
        <dbReference type="SAM" id="MobiDB-lite"/>
    </source>
</evidence>
<dbReference type="Proteomes" id="UP000007264">
    <property type="component" value="Unassembled WGS sequence"/>
</dbReference>
<dbReference type="EMBL" id="AGSI01000016">
    <property type="protein sequence ID" value="EIE20265.1"/>
    <property type="molecule type" value="Genomic_DNA"/>
</dbReference>
<comment type="caution">
    <text evidence="2">The sequence shown here is derived from an EMBL/GenBank/DDBJ whole genome shotgun (WGS) entry which is preliminary data.</text>
</comment>
<dbReference type="RefSeq" id="XP_005644809.1">
    <property type="nucleotide sequence ID" value="XM_005644752.1"/>
</dbReference>
<proteinExistence type="predicted"/>